<comment type="caution">
    <text evidence="2">The sequence shown here is derived from an EMBL/GenBank/DDBJ whole genome shotgun (WGS) entry which is preliminary data.</text>
</comment>
<name>A0A2T4LPB0_9STAP</name>
<evidence type="ECO:0000313" key="2">
    <source>
        <dbReference type="EMBL" id="PTF61145.1"/>
    </source>
</evidence>
<protein>
    <recommendedName>
        <fullName evidence="1">Protein VraX</fullName>
    </recommendedName>
</protein>
<dbReference type="EMBL" id="PYZR01000240">
    <property type="protein sequence ID" value="PTF61145.1"/>
    <property type="molecule type" value="Genomic_DNA"/>
</dbReference>
<reference evidence="2 3" key="1">
    <citation type="journal article" date="2016" name="Front. Microbiol.">
        <title>Comprehensive Phylogenetic Analysis of Bovine Non-aureus Staphylococci Species Based on Whole-Genome Sequencing.</title>
        <authorList>
            <person name="Naushad S."/>
            <person name="Barkema H.W."/>
            <person name="Luby C."/>
            <person name="Condas L.A."/>
            <person name="Nobrega D.B."/>
            <person name="Carson D.A."/>
            <person name="De Buck J."/>
        </authorList>
    </citation>
    <scope>NUCLEOTIDE SEQUENCE [LARGE SCALE GENOMIC DNA]</scope>
    <source>
        <strain evidence="2 3">SNUC 3829</strain>
    </source>
</reference>
<sequence length="70" mass="8438">IILYYRELFYRKKRDEMKVLRKVYKDEEPIYHVKTDKGSVIRIKGSDELTDAETEELLTIVAEDIDKMKK</sequence>
<dbReference type="Pfam" id="PF17412">
    <property type="entry name" value="VraX"/>
    <property type="match status" value="1"/>
</dbReference>
<dbReference type="RefSeq" id="WP_107523753.1">
    <property type="nucleotide sequence ID" value="NZ_PYZR01000240.1"/>
</dbReference>
<evidence type="ECO:0000256" key="1">
    <source>
        <dbReference type="ARBA" id="ARBA00013762"/>
    </source>
</evidence>
<organism evidence="2 3">
    <name type="scientific">Staphylococcus cohnii</name>
    <dbReference type="NCBI Taxonomy" id="29382"/>
    <lineage>
        <taxon>Bacteria</taxon>
        <taxon>Bacillati</taxon>
        <taxon>Bacillota</taxon>
        <taxon>Bacilli</taxon>
        <taxon>Bacillales</taxon>
        <taxon>Staphylococcaceae</taxon>
        <taxon>Staphylococcus</taxon>
        <taxon>Staphylococcus cohnii species complex</taxon>
    </lineage>
</organism>
<feature type="non-terminal residue" evidence="2">
    <location>
        <position position="1"/>
    </location>
</feature>
<gene>
    <name evidence="2" type="ORF">BUY34_12665</name>
</gene>
<dbReference type="Proteomes" id="UP000241208">
    <property type="component" value="Unassembled WGS sequence"/>
</dbReference>
<proteinExistence type="predicted"/>
<dbReference type="AlphaFoldDB" id="A0A2T4LPB0"/>
<accession>A0A2T4LPB0</accession>
<dbReference type="InterPro" id="IPR035374">
    <property type="entry name" value="VraX"/>
</dbReference>
<evidence type="ECO:0000313" key="3">
    <source>
        <dbReference type="Proteomes" id="UP000241208"/>
    </source>
</evidence>